<organism evidence="1 2">
    <name type="scientific">Thermohalobaculum xanthum</name>
    <dbReference type="NCBI Taxonomy" id="2753746"/>
    <lineage>
        <taxon>Bacteria</taxon>
        <taxon>Pseudomonadati</taxon>
        <taxon>Pseudomonadota</taxon>
        <taxon>Alphaproteobacteria</taxon>
        <taxon>Rhodobacterales</taxon>
        <taxon>Paracoccaceae</taxon>
        <taxon>Thermohalobaculum</taxon>
    </lineage>
</organism>
<keyword evidence="2" id="KW-1185">Reference proteome</keyword>
<gene>
    <name evidence="1" type="ORF">H0I76_04635</name>
</gene>
<reference evidence="1" key="1">
    <citation type="submission" date="2020-12" db="EMBL/GenBank/DDBJ databases">
        <title>Bacterial taxonomy.</title>
        <authorList>
            <person name="Pan X."/>
        </authorList>
    </citation>
    <scope>NUCLEOTIDE SEQUENCE</scope>
    <source>
        <strain evidence="1">M0105</strain>
    </source>
</reference>
<dbReference type="EMBL" id="JAEHHL010000001">
    <property type="protein sequence ID" value="MBK0398465.1"/>
    <property type="molecule type" value="Genomic_DNA"/>
</dbReference>
<dbReference type="RefSeq" id="WP_200607574.1">
    <property type="nucleotide sequence ID" value="NZ_JAEHHL010000001.1"/>
</dbReference>
<proteinExistence type="predicted"/>
<name>A0A8J7SFI4_9RHOB</name>
<sequence length="113" mass="12960">MSADEESAIKRLRASRTRYRQNLEIDARKSGVAWLMAYATYEQVMFLLSMRSGDHGGDVMQLDNAASLFGEIDRQIPRVSEIASWSRDEVWLETFINGALDRWKEISAKIESD</sequence>
<evidence type="ECO:0000313" key="1">
    <source>
        <dbReference type="EMBL" id="MBK0398465.1"/>
    </source>
</evidence>
<comment type="caution">
    <text evidence="1">The sequence shown here is derived from an EMBL/GenBank/DDBJ whole genome shotgun (WGS) entry which is preliminary data.</text>
</comment>
<dbReference type="Proteomes" id="UP000655420">
    <property type="component" value="Unassembled WGS sequence"/>
</dbReference>
<evidence type="ECO:0000313" key="2">
    <source>
        <dbReference type="Proteomes" id="UP000655420"/>
    </source>
</evidence>
<protein>
    <submittedName>
        <fullName evidence="1">Uncharacterized protein</fullName>
    </submittedName>
</protein>
<dbReference type="AlphaFoldDB" id="A0A8J7SFI4"/>
<accession>A0A8J7SFI4</accession>